<evidence type="ECO:0000313" key="1">
    <source>
        <dbReference type="EMBL" id="CAD6493483.1"/>
    </source>
</evidence>
<dbReference type="EMBL" id="CAJHIQ010000035">
    <property type="protein sequence ID" value="CAD6493483.1"/>
    <property type="molecule type" value="Genomic_DNA"/>
</dbReference>
<sequence>MEKSNENENKKVICEIKCLGCGKWFESRIQFGGTKSLDTSILIGNKQQCPFCRYLTGCNKENMRFEERRSDGFVHHHEGKDTM</sequence>
<organism evidence="1 2">
    <name type="scientific">Candidatus Argoarchaeum ethanivorans</name>
    <dbReference type="NCBI Taxonomy" id="2608793"/>
    <lineage>
        <taxon>Archaea</taxon>
        <taxon>Methanobacteriati</taxon>
        <taxon>Methanobacteriota</taxon>
        <taxon>Stenosarchaea group</taxon>
        <taxon>Methanomicrobia</taxon>
        <taxon>Methanosarcinales</taxon>
        <taxon>Methanosarcinales incertae sedis</taxon>
        <taxon>GOM Arc I cluster</taxon>
        <taxon>Candidatus Argoarchaeum</taxon>
    </lineage>
</organism>
<proteinExistence type="predicted"/>
<gene>
    <name evidence="1" type="ORF">DIAAKJNI_00504</name>
</gene>
<protein>
    <submittedName>
        <fullName evidence="1">Uncharacterized protein</fullName>
    </submittedName>
</protein>
<dbReference type="AlphaFoldDB" id="A0A811TCW8"/>
<comment type="caution">
    <text evidence="1">The sequence shown here is derived from an EMBL/GenBank/DDBJ whole genome shotgun (WGS) entry which is preliminary data.</text>
</comment>
<dbReference type="Proteomes" id="UP000639006">
    <property type="component" value="Unassembled WGS sequence"/>
</dbReference>
<accession>A0A811TCW8</accession>
<evidence type="ECO:0000313" key="2">
    <source>
        <dbReference type="Proteomes" id="UP000639006"/>
    </source>
</evidence>
<name>A0A811TCW8_9EURY</name>
<reference evidence="1" key="1">
    <citation type="submission" date="2020-10" db="EMBL/GenBank/DDBJ databases">
        <authorList>
            <person name="Hahn C.J."/>
            <person name="Laso-Perez R."/>
            <person name="Vulcano F."/>
            <person name="Vaziourakis K.-M."/>
            <person name="Stokke R."/>
            <person name="Steen I.H."/>
            <person name="Teske A."/>
            <person name="Boetius A."/>
            <person name="Liebeke M."/>
            <person name="Amann R."/>
            <person name="Knittel K."/>
        </authorList>
    </citation>
    <scope>NUCLEOTIDE SEQUENCE</scope>
    <source>
        <strain evidence="1">Gfbio:e3339647-f889-4370-9287-4fb5cb688e4c:AG392M11_GoMArc1</strain>
    </source>
</reference>